<evidence type="ECO:0000256" key="1">
    <source>
        <dbReference type="PROSITE-ProRule" id="PRU00723"/>
    </source>
</evidence>
<organism evidence="6 7">
    <name type="scientific">Prorocentrum cordatum</name>
    <dbReference type="NCBI Taxonomy" id="2364126"/>
    <lineage>
        <taxon>Eukaryota</taxon>
        <taxon>Sar</taxon>
        <taxon>Alveolata</taxon>
        <taxon>Dinophyceae</taxon>
        <taxon>Prorocentrales</taxon>
        <taxon>Prorocentraceae</taxon>
        <taxon>Prorocentrum</taxon>
    </lineage>
</organism>
<feature type="coiled-coil region" evidence="2">
    <location>
        <begin position="89"/>
        <end position="116"/>
    </location>
</feature>
<feature type="compositionally biased region" description="Basic and acidic residues" evidence="3">
    <location>
        <begin position="477"/>
        <end position="522"/>
    </location>
</feature>
<comment type="caution">
    <text evidence="6">The sequence shown here is derived from an EMBL/GenBank/DDBJ whole genome shotgun (WGS) entry which is preliminary data.</text>
</comment>
<evidence type="ECO:0000259" key="5">
    <source>
        <dbReference type="PROSITE" id="PS50158"/>
    </source>
</evidence>
<evidence type="ECO:0000313" key="6">
    <source>
        <dbReference type="EMBL" id="CAK0819819.1"/>
    </source>
</evidence>
<feature type="region of interest" description="Disordered" evidence="3">
    <location>
        <begin position="590"/>
        <end position="616"/>
    </location>
</feature>
<dbReference type="InterPro" id="IPR001878">
    <property type="entry name" value="Znf_CCHC"/>
</dbReference>
<dbReference type="EMBL" id="CAUYUJ010007180">
    <property type="protein sequence ID" value="CAK0819819.1"/>
    <property type="molecule type" value="Genomic_DNA"/>
</dbReference>
<feature type="zinc finger region" description="C3H1-type" evidence="1">
    <location>
        <begin position="538"/>
        <end position="566"/>
    </location>
</feature>
<keyword evidence="2" id="KW-0175">Coiled coil</keyword>
<feature type="region of interest" description="Disordered" evidence="3">
    <location>
        <begin position="662"/>
        <end position="681"/>
    </location>
</feature>
<dbReference type="PANTHER" id="PTHR11439">
    <property type="entry name" value="GAG-POL-RELATED RETROTRANSPOSON"/>
    <property type="match status" value="1"/>
</dbReference>
<reference evidence="6" key="1">
    <citation type="submission" date="2023-10" db="EMBL/GenBank/DDBJ databases">
        <authorList>
            <person name="Chen Y."/>
            <person name="Shah S."/>
            <person name="Dougan E. K."/>
            <person name="Thang M."/>
            <person name="Chan C."/>
        </authorList>
    </citation>
    <scope>NUCLEOTIDE SEQUENCE [LARGE SCALE GENOMIC DNA]</scope>
</reference>
<dbReference type="PANTHER" id="PTHR11439:SF463">
    <property type="entry name" value="REVERSE TRANSCRIPTASE TY1_COPIA-TYPE DOMAIN-CONTAINING PROTEIN"/>
    <property type="match status" value="1"/>
</dbReference>
<name>A0ABN9RLK7_9DINO</name>
<evidence type="ECO:0000313" key="7">
    <source>
        <dbReference type="Proteomes" id="UP001189429"/>
    </source>
</evidence>
<evidence type="ECO:0000256" key="3">
    <source>
        <dbReference type="SAM" id="MobiDB-lite"/>
    </source>
</evidence>
<protein>
    <recommendedName>
        <fullName evidence="8">Retrovirus-related Pol polyprotein from transposon TNT 1-94</fullName>
    </recommendedName>
</protein>
<feature type="region of interest" description="Disordered" evidence="3">
    <location>
        <begin position="477"/>
        <end position="540"/>
    </location>
</feature>
<dbReference type="InterPro" id="IPR036397">
    <property type="entry name" value="RNaseH_sf"/>
</dbReference>
<feature type="region of interest" description="Disordered" evidence="3">
    <location>
        <begin position="1141"/>
        <end position="1177"/>
    </location>
</feature>
<dbReference type="PROSITE" id="PS50158">
    <property type="entry name" value="ZF_CCHC"/>
    <property type="match status" value="1"/>
</dbReference>
<evidence type="ECO:0000256" key="2">
    <source>
        <dbReference type="SAM" id="Coils"/>
    </source>
</evidence>
<dbReference type="InterPro" id="IPR013103">
    <property type="entry name" value="RVT_2"/>
</dbReference>
<proteinExistence type="predicted"/>
<keyword evidence="1" id="KW-0862">Zinc</keyword>
<evidence type="ECO:0000259" key="4">
    <source>
        <dbReference type="PROSITE" id="PS50103"/>
    </source>
</evidence>
<feature type="domain" description="C3H1-type" evidence="4">
    <location>
        <begin position="538"/>
        <end position="566"/>
    </location>
</feature>
<dbReference type="PROSITE" id="PS50103">
    <property type="entry name" value="ZF_C3H1"/>
    <property type="match status" value="1"/>
</dbReference>
<dbReference type="CDD" id="cd09272">
    <property type="entry name" value="RNase_HI_RT_Ty1"/>
    <property type="match status" value="1"/>
</dbReference>
<keyword evidence="1" id="KW-0863">Zinc-finger</keyword>
<feature type="region of interest" description="Disordered" evidence="3">
    <location>
        <begin position="866"/>
        <end position="896"/>
    </location>
</feature>
<dbReference type="Gene3D" id="3.30.420.10">
    <property type="entry name" value="Ribonuclease H-like superfamily/Ribonuclease H"/>
    <property type="match status" value="1"/>
</dbReference>
<feature type="compositionally biased region" description="Low complexity" evidence="3">
    <location>
        <begin position="590"/>
        <end position="608"/>
    </location>
</feature>
<evidence type="ECO:0008006" key="8">
    <source>
        <dbReference type="Google" id="ProtNLM"/>
    </source>
</evidence>
<keyword evidence="1" id="KW-0479">Metal-binding</keyword>
<sequence length="1793" mass="194465">MSSSGQLAGQAIGSVASGTISGTARLVSGCAAGARSAWTGARAVELVPETAAEPHEAPAVLRPRALEEYYDASEAGSASAGAARAATATAELMTEFRRMRQELNDLKAENQRLRDGTADGAEGRREAEDLFLLISELKVFRAIFLELRALEGSEEWEAKEEKFLDHPEAAEDIQEAAEGIQEVSEGIREAAEDIQAQEDLSAPMAFQEPLEEDPRDPLPRRHLSAVLLDPLMALKAAELPKLEWKGGVKEKPGIFESWLQRITMDLGGMHYLIERYWEKVLEVVQDAYMSYLRHGPLDRPAIRPAQPRQWIDAGLDAINFNSCELRLRGILMALVPDGVRQACLSTRQTATTDIVFAAYVDAGPGTGTDKDFTLNAVDTAKEVDTRLVYEELQKWKFAATRLARMGVTPPDPSRQLASLKKIVNRMLEKDQEVKHRYFAFIVSRNMTGGLISQAQVDELWRYLSAEAREFAGVRPDKEKLDPAAKAARAEAARLARASKGDPKGGKGDPKGGKGDPKGKGDKGGNGGKAKTDQSASGSPPKKVCTFFETAEGCSKGALCTFGHRKLAPSDGKCFNCGATAHKSSECTRPKAAAKAAQAPPSNAQASSPTPKTPTGTVEQVAAQTARAEARAELLSLLQMGDALQPPSTSRAAVASDFWDSVPMSPEASPRTSRTGGPAARTVSVRAKVMTAGGKRMLLADTGATHELRGVRDLTDVHPRAHDVRLKTATGEQPAKMHEEIVYVKGEGLQGLFQLAAYIEQLELEMVWNTAECKVRMRDGRELHLHRDGGSIYISEEDADVLRTARRAQQRHNFRARLVALARNLHGAAELQRHREEGHLKFLASCRVCRGAAGRLRQHFRHDVSTRPGGQLSVDLSGPHLPERWPSGRPEDAPNQTEMEVLRKREEDAKRGVAAGGVLQDEGQRAESSGDLAARVAAAFGVDSLDGLCLPVNAAANKQASTCIKALERIIAQIHSEFEGADVVYRIHGDRASELTGALLKEHFAKKKVVVTSTPGFEADANGRAEKGVGLAKLRARAMLLSFENVEDRQAAWPMAVQHAAWCSRMEAQGREVRCPAFGDQVTSRVKDVPRSMMSERAVENIFLGVDGESPNAWLVGRKNVKQKRPELKWIIESSSSFVKVPTEELARGGGPGDAEESEEATRSGGGPAAAGDERDDREDVLGETLAVEELLIVATVMHTRAQLAEGVMWLTLATTVADEAQEVLERLVRLRPMAFLSAFWYIMMFFEIAQKSVNASFGEEREGWRQALQEELDSLREKDVFWPLGARERGGLRAQGILPMSTVFAKKPPDEAGLRRKRARAVACGNFQPVVGEKELYTASVDIGSLRASLALAATSGWHVGALDVKTAFLNADLPVDHREIFVKPPAAFVRFGLVPPGEVWRAQKAIYGLRASPRALAEKRDHELLKMTVELDGRRCRLQQSSADPAVWAARDQETDETLGLLLVSVDDFIPMGPKGLVEALNAAVSEVWATKLQGVFGPSEPGVLKYLSVDINVGREGISLSQCEYTEDMLQKWGLGACTPTGGLNLERESFENFEDDADDPPETGQVRLAQRTAGGLLWLASRTRPDISFAVSRAAALSTRRPAEALMIGKRVLRYLAGTRGFGLFYAAGSAGDTEESDKIALKVYTDASMEEASAQSGVVATMFGQVVDWRSTRQAVGPLSTAEAEVEAIAVGERMLGATTATLESLGFPVSPEMLGDNTAANLASSGQGSWRTRSLTTKVHAVRSRVQRGLLKITQVGTADQRADGLTKSGGPKAMSTFRSHLGLRSVV</sequence>
<dbReference type="Pfam" id="PF07727">
    <property type="entry name" value="RVT_2"/>
    <property type="match status" value="1"/>
</dbReference>
<accession>A0ABN9RLK7</accession>
<dbReference type="InterPro" id="IPR000571">
    <property type="entry name" value="Znf_CCCH"/>
</dbReference>
<gene>
    <name evidence="6" type="ORF">PCOR1329_LOCUS21715</name>
</gene>
<keyword evidence="7" id="KW-1185">Reference proteome</keyword>
<dbReference type="Proteomes" id="UP001189429">
    <property type="component" value="Unassembled WGS sequence"/>
</dbReference>
<feature type="domain" description="CCHC-type" evidence="5">
    <location>
        <begin position="572"/>
        <end position="588"/>
    </location>
</feature>